<dbReference type="Pfam" id="PF13561">
    <property type="entry name" value="adh_short_C2"/>
    <property type="match status" value="1"/>
</dbReference>
<keyword evidence="2" id="KW-0560">Oxidoreductase</keyword>
<dbReference type="PROSITE" id="PS00061">
    <property type="entry name" value="ADH_SHORT"/>
    <property type="match status" value="1"/>
</dbReference>
<comment type="caution">
    <text evidence="3">The sequence shown here is derived from an EMBL/GenBank/DDBJ whole genome shotgun (WGS) entry which is preliminary data.</text>
</comment>
<proteinExistence type="inferred from homology"/>
<organism evidence="3 4">
    <name type="scientific">Mariniphaga sediminis</name>
    <dbReference type="NCBI Taxonomy" id="1628158"/>
    <lineage>
        <taxon>Bacteria</taxon>
        <taxon>Pseudomonadati</taxon>
        <taxon>Bacteroidota</taxon>
        <taxon>Bacteroidia</taxon>
        <taxon>Marinilabiliales</taxon>
        <taxon>Prolixibacteraceae</taxon>
        <taxon>Mariniphaga</taxon>
    </lineage>
</organism>
<evidence type="ECO:0000256" key="2">
    <source>
        <dbReference type="ARBA" id="ARBA00023002"/>
    </source>
</evidence>
<dbReference type="InterPro" id="IPR020904">
    <property type="entry name" value="Sc_DH/Rdtase_CS"/>
</dbReference>
<gene>
    <name evidence="3" type="ORF">D1164_01860</name>
</gene>
<dbReference type="OrthoDB" id="9803333at2"/>
<dbReference type="Gene3D" id="3.40.50.720">
    <property type="entry name" value="NAD(P)-binding Rossmann-like Domain"/>
    <property type="match status" value="1"/>
</dbReference>
<dbReference type="InterPro" id="IPR036291">
    <property type="entry name" value="NAD(P)-bd_dom_sf"/>
</dbReference>
<dbReference type="Proteomes" id="UP000266441">
    <property type="component" value="Unassembled WGS sequence"/>
</dbReference>
<dbReference type="EMBL" id="QWET01000001">
    <property type="protein sequence ID" value="RIH67196.1"/>
    <property type="molecule type" value="Genomic_DNA"/>
</dbReference>
<dbReference type="AlphaFoldDB" id="A0A399D6V0"/>
<evidence type="ECO:0000256" key="1">
    <source>
        <dbReference type="ARBA" id="ARBA00006484"/>
    </source>
</evidence>
<dbReference type="FunFam" id="3.40.50.720:FF:000084">
    <property type="entry name" value="Short-chain dehydrogenase reductase"/>
    <property type="match status" value="1"/>
</dbReference>
<dbReference type="CDD" id="cd05233">
    <property type="entry name" value="SDR_c"/>
    <property type="match status" value="1"/>
</dbReference>
<comment type="similarity">
    <text evidence="1">Belongs to the short-chain dehydrogenases/reductases (SDR) family.</text>
</comment>
<dbReference type="PANTHER" id="PTHR43639">
    <property type="entry name" value="OXIDOREDUCTASE, SHORT-CHAIN DEHYDROGENASE/REDUCTASE FAMILY (AFU_ORTHOLOGUE AFUA_5G02870)"/>
    <property type="match status" value="1"/>
</dbReference>
<evidence type="ECO:0000313" key="4">
    <source>
        <dbReference type="Proteomes" id="UP000266441"/>
    </source>
</evidence>
<dbReference type="SUPFAM" id="SSF51735">
    <property type="entry name" value="NAD(P)-binding Rossmann-fold domains"/>
    <property type="match status" value="1"/>
</dbReference>
<dbReference type="PRINTS" id="PR00080">
    <property type="entry name" value="SDRFAMILY"/>
</dbReference>
<name>A0A399D6V0_9BACT</name>
<dbReference type="GO" id="GO:0016491">
    <property type="term" value="F:oxidoreductase activity"/>
    <property type="evidence" value="ECO:0007669"/>
    <property type="project" value="UniProtKB-KW"/>
</dbReference>
<dbReference type="NCBIfam" id="NF005559">
    <property type="entry name" value="PRK07231.1"/>
    <property type="match status" value="1"/>
</dbReference>
<evidence type="ECO:0000313" key="3">
    <source>
        <dbReference type="EMBL" id="RIH67196.1"/>
    </source>
</evidence>
<dbReference type="PRINTS" id="PR00081">
    <property type="entry name" value="GDHRDH"/>
</dbReference>
<keyword evidence="4" id="KW-1185">Reference proteome</keyword>
<protein>
    <submittedName>
        <fullName evidence="3">SDR family oxidoreductase</fullName>
    </submittedName>
</protein>
<sequence>MGTLKGRTAFITGASQGIGAAISESLINSGCNICMHYYHSSSGPERIKEIAEKKGQKAVVIQADLTNENGVKDCITKATGHFPVFDILINNSGALVERRLLAEVDTRFWQKLLDLNMTSMMLVTRELLPYLNKQEGASIVNISSLAGRKGGHPGSLVYSTTKGAVLAWTRSLSSELGPFGIRVNAVAPGFIEGTRFHKEHTTRESAVETIKGIPLGRSGTPEDVARAVTFLASEYDGFITGETIDINGGIYCA</sequence>
<dbReference type="InterPro" id="IPR002347">
    <property type="entry name" value="SDR_fam"/>
</dbReference>
<accession>A0A399D6V0</accession>
<reference evidence="3 4" key="1">
    <citation type="journal article" date="2015" name="Int. J. Syst. Evol. Microbiol.">
        <title>Mariniphaga sediminis sp. nov., isolated from coastal sediment.</title>
        <authorList>
            <person name="Wang F.Q."/>
            <person name="Shen Q.Y."/>
            <person name="Chen G.J."/>
            <person name="Du Z.J."/>
        </authorList>
    </citation>
    <scope>NUCLEOTIDE SEQUENCE [LARGE SCALE GENOMIC DNA]</scope>
    <source>
        <strain evidence="3 4">SY21</strain>
    </source>
</reference>
<dbReference type="PANTHER" id="PTHR43639:SF1">
    <property type="entry name" value="SHORT-CHAIN DEHYDROGENASE_REDUCTASE FAMILY PROTEIN"/>
    <property type="match status" value="1"/>
</dbReference>
<dbReference type="RefSeq" id="WP_119348220.1">
    <property type="nucleotide sequence ID" value="NZ_QWET01000001.1"/>
</dbReference>